<comment type="caution">
    <text evidence="1">The sequence shown here is derived from an EMBL/GenBank/DDBJ whole genome shotgun (WGS) entry which is preliminary data.</text>
</comment>
<evidence type="ECO:0000313" key="1">
    <source>
        <dbReference type="EMBL" id="KAK7792754.1"/>
    </source>
</evidence>
<evidence type="ECO:0000313" key="2">
    <source>
        <dbReference type="Proteomes" id="UP001378592"/>
    </source>
</evidence>
<organism evidence="1 2">
    <name type="scientific">Gryllus longicercus</name>
    <dbReference type="NCBI Taxonomy" id="2509291"/>
    <lineage>
        <taxon>Eukaryota</taxon>
        <taxon>Metazoa</taxon>
        <taxon>Ecdysozoa</taxon>
        <taxon>Arthropoda</taxon>
        <taxon>Hexapoda</taxon>
        <taxon>Insecta</taxon>
        <taxon>Pterygota</taxon>
        <taxon>Neoptera</taxon>
        <taxon>Polyneoptera</taxon>
        <taxon>Orthoptera</taxon>
        <taxon>Ensifera</taxon>
        <taxon>Gryllidea</taxon>
        <taxon>Grylloidea</taxon>
        <taxon>Gryllidae</taxon>
        <taxon>Gryllinae</taxon>
        <taxon>Gryllus</taxon>
    </lineage>
</organism>
<proteinExistence type="predicted"/>
<protein>
    <submittedName>
        <fullName evidence="1">Uncharacterized protein</fullName>
    </submittedName>
</protein>
<sequence length="66" mass="7400">MLVHSNADCYACYLGVYDGVRLHPRSLGMCVNACECVCWRWWVPDSSVQLFGMGLDGGINSKWQSL</sequence>
<name>A0AAN9V702_9ORTH</name>
<reference evidence="1 2" key="1">
    <citation type="submission" date="2024-03" db="EMBL/GenBank/DDBJ databases">
        <title>The genome assembly and annotation of the cricket Gryllus longicercus Weissman &amp; Gray.</title>
        <authorList>
            <person name="Szrajer S."/>
            <person name="Gray D."/>
            <person name="Ylla G."/>
        </authorList>
    </citation>
    <scope>NUCLEOTIDE SEQUENCE [LARGE SCALE GENOMIC DNA]</scope>
    <source>
        <strain evidence="1">DAG 2021-001</strain>
        <tissue evidence="1">Whole body minus gut</tissue>
    </source>
</reference>
<accession>A0AAN9V702</accession>
<gene>
    <name evidence="1" type="ORF">R5R35_007072</name>
</gene>
<keyword evidence="2" id="KW-1185">Reference proteome</keyword>
<dbReference type="AlphaFoldDB" id="A0AAN9V702"/>
<dbReference type="Proteomes" id="UP001378592">
    <property type="component" value="Unassembled WGS sequence"/>
</dbReference>
<dbReference type="EMBL" id="JAZDUA010000428">
    <property type="protein sequence ID" value="KAK7792754.1"/>
    <property type="molecule type" value="Genomic_DNA"/>
</dbReference>